<dbReference type="InterPro" id="IPR052035">
    <property type="entry name" value="ZnF_BED_domain_contain"/>
</dbReference>
<keyword evidence="4" id="KW-0862">Zinc</keyword>
<keyword evidence="7" id="KW-1185">Reference proteome</keyword>
<evidence type="ECO:0000256" key="4">
    <source>
        <dbReference type="ARBA" id="ARBA00022833"/>
    </source>
</evidence>
<protein>
    <submittedName>
        <fullName evidence="6">14317_t:CDS:1</fullName>
    </submittedName>
</protein>
<feature type="non-terminal residue" evidence="6">
    <location>
        <position position="119"/>
    </location>
</feature>
<gene>
    <name evidence="6" type="ORF">FWILDA_LOCUS18905</name>
</gene>
<dbReference type="GO" id="GO:0005634">
    <property type="term" value="C:nucleus"/>
    <property type="evidence" value="ECO:0007669"/>
    <property type="project" value="UniProtKB-SubCell"/>
</dbReference>
<dbReference type="AlphaFoldDB" id="A0A9W4X3E5"/>
<evidence type="ECO:0000313" key="7">
    <source>
        <dbReference type="Proteomes" id="UP001153678"/>
    </source>
</evidence>
<evidence type="ECO:0000256" key="5">
    <source>
        <dbReference type="ARBA" id="ARBA00023242"/>
    </source>
</evidence>
<dbReference type="PANTHER" id="PTHR46481:SF10">
    <property type="entry name" value="ZINC FINGER BED DOMAIN-CONTAINING PROTEIN 39"/>
    <property type="match status" value="1"/>
</dbReference>
<proteinExistence type="predicted"/>
<dbReference type="SUPFAM" id="SSF53098">
    <property type="entry name" value="Ribonuclease H-like"/>
    <property type="match status" value="1"/>
</dbReference>
<dbReference type="OrthoDB" id="2431589at2759"/>
<dbReference type="Proteomes" id="UP001153678">
    <property type="component" value="Unassembled WGS sequence"/>
</dbReference>
<sequence>MDCFENEKQSTLDNYVKRQSQEIQAKKTQAVMEWIILDMQAFKVVEGEAFNKMVSILDPQYQIPSDEIAKKIYNILVEFGLETKTLGITTDNGGNMIRGANILKSKISNNFIHYRCVAH</sequence>
<dbReference type="PANTHER" id="PTHR46481">
    <property type="entry name" value="ZINC FINGER BED DOMAIN-CONTAINING PROTEIN 4"/>
    <property type="match status" value="1"/>
</dbReference>
<dbReference type="EMBL" id="CAMKVN010020282">
    <property type="protein sequence ID" value="CAI2199102.1"/>
    <property type="molecule type" value="Genomic_DNA"/>
</dbReference>
<evidence type="ECO:0000256" key="1">
    <source>
        <dbReference type="ARBA" id="ARBA00004123"/>
    </source>
</evidence>
<comment type="caution">
    <text evidence="6">The sequence shown here is derived from an EMBL/GenBank/DDBJ whole genome shotgun (WGS) entry which is preliminary data.</text>
</comment>
<comment type="subcellular location">
    <subcellularLocation>
        <location evidence="1">Nucleus</location>
    </subcellularLocation>
</comment>
<reference evidence="6" key="1">
    <citation type="submission" date="2022-08" db="EMBL/GenBank/DDBJ databases">
        <authorList>
            <person name="Kallberg Y."/>
            <person name="Tangrot J."/>
            <person name="Rosling A."/>
        </authorList>
    </citation>
    <scope>NUCLEOTIDE SEQUENCE</scope>
    <source>
        <strain evidence="6">Wild A</strain>
    </source>
</reference>
<evidence type="ECO:0000256" key="3">
    <source>
        <dbReference type="ARBA" id="ARBA00022771"/>
    </source>
</evidence>
<dbReference type="SUPFAM" id="SSF140996">
    <property type="entry name" value="Hermes dimerisation domain"/>
    <property type="match status" value="1"/>
</dbReference>
<keyword evidence="2" id="KW-0479">Metal-binding</keyword>
<evidence type="ECO:0000313" key="6">
    <source>
        <dbReference type="EMBL" id="CAI2199102.1"/>
    </source>
</evidence>
<accession>A0A9W4X3E5</accession>
<dbReference type="GO" id="GO:0008270">
    <property type="term" value="F:zinc ion binding"/>
    <property type="evidence" value="ECO:0007669"/>
    <property type="project" value="UniProtKB-KW"/>
</dbReference>
<keyword evidence="3" id="KW-0863">Zinc-finger</keyword>
<keyword evidence="5" id="KW-0539">Nucleus</keyword>
<evidence type="ECO:0000256" key="2">
    <source>
        <dbReference type="ARBA" id="ARBA00022723"/>
    </source>
</evidence>
<dbReference type="InterPro" id="IPR012337">
    <property type="entry name" value="RNaseH-like_sf"/>
</dbReference>
<organism evidence="6 7">
    <name type="scientific">Funneliformis geosporum</name>
    <dbReference type="NCBI Taxonomy" id="1117311"/>
    <lineage>
        <taxon>Eukaryota</taxon>
        <taxon>Fungi</taxon>
        <taxon>Fungi incertae sedis</taxon>
        <taxon>Mucoromycota</taxon>
        <taxon>Glomeromycotina</taxon>
        <taxon>Glomeromycetes</taxon>
        <taxon>Glomerales</taxon>
        <taxon>Glomeraceae</taxon>
        <taxon>Funneliformis</taxon>
    </lineage>
</organism>
<name>A0A9W4X3E5_9GLOM</name>